<name>A0AAV7JYD6_9METZ</name>
<protein>
    <submittedName>
        <fullName evidence="1">Zinc finger BED domain-containing protein 5-like</fullName>
    </submittedName>
</protein>
<evidence type="ECO:0000313" key="1">
    <source>
        <dbReference type="EMBL" id="KAI6653927.1"/>
    </source>
</evidence>
<dbReference type="Proteomes" id="UP001165289">
    <property type="component" value="Unassembled WGS sequence"/>
</dbReference>
<dbReference type="PANTHER" id="PTHR45913:SF19">
    <property type="entry name" value="LOW QUALITY PROTEIN: ZINC FINGER BED DOMAIN-CONTAINING PROTEIN 5-LIKE"/>
    <property type="match status" value="1"/>
</dbReference>
<sequence>MKPNTLKKHLETSPMEHKDKAVDFSSEGGVLEAIQMKILIKEVNISQKAKEESYLVGFLIAKAKITYHTKSFILPCAGELCRAALDEKAAIEIQIVPLSKDSIQRRIDDMTIDVERQPILKRQKADGYFLELDESVDITTKTQLLCYVRYMSDKNFEEEMHFCKARETHTRALYVLNTAND</sequence>
<keyword evidence="2" id="KW-1185">Reference proteome</keyword>
<dbReference type="EMBL" id="JAKMXF010000244">
    <property type="protein sequence ID" value="KAI6653927.1"/>
    <property type="molecule type" value="Genomic_DNA"/>
</dbReference>
<accession>A0AAV7JYD6</accession>
<gene>
    <name evidence="1" type="ORF">LOD99_3103</name>
</gene>
<reference evidence="1 2" key="1">
    <citation type="journal article" date="2023" name="BMC Biol.">
        <title>The compact genome of the sponge Oopsacas minuta (Hexactinellida) is lacking key metazoan core genes.</title>
        <authorList>
            <person name="Santini S."/>
            <person name="Schenkelaars Q."/>
            <person name="Jourda C."/>
            <person name="Duchesne M."/>
            <person name="Belahbib H."/>
            <person name="Rocher C."/>
            <person name="Selva M."/>
            <person name="Riesgo A."/>
            <person name="Vervoort M."/>
            <person name="Leys S.P."/>
            <person name="Kodjabachian L."/>
            <person name="Le Bivic A."/>
            <person name="Borchiellini C."/>
            <person name="Claverie J.M."/>
            <person name="Renard E."/>
        </authorList>
    </citation>
    <scope>NUCLEOTIDE SEQUENCE [LARGE SCALE GENOMIC DNA]</scope>
    <source>
        <strain evidence="1">SPO-2</strain>
    </source>
</reference>
<organism evidence="1 2">
    <name type="scientific">Oopsacas minuta</name>
    <dbReference type="NCBI Taxonomy" id="111878"/>
    <lineage>
        <taxon>Eukaryota</taxon>
        <taxon>Metazoa</taxon>
        <taxon>Porifera</taxon>
        <taxon>Hexactinellida</taxon>
        <taxon>Hexasterophora</taxon>
        <taxon>Lyssacinosida</taxon>
        <taxon>Leucopsacidae</taxon>
        <taxon>Oopsacas</taxon>
    </lineage>
</organism>
<evidence type="ECO:0000313" key="2">
    <source>
        <dbReference type="Proteomes" id="UP001165289"/>
    </source>
</evidence>
<comment type="caution">
    <text evidence="1">The sequence shown here is derived from an EMBL/GenBank/DDBJ whole genome shotgun (WGS) entry which is preliminary data.</text>
</comment>
<proteinExistence type="predicted"/>
<dbReference type="PANTHER" id="PTHR45913">
    <property type="entry name" value="EPM2A-INTERACTING PROTEIN 1"/>
    <property type="match status" value="1"/>
</dbReference>
<dbReference type="AlphaFoldDB" id="A0AAV7JYD6"/>